<sequence>MIIHFPFCEHNMAGFVQDLKAIYNVSITDAYI</sequence>
<protein>
    <submittedName>
        <fullName evidence="1">Uncharacterized protein</fullName>
    </submittedName>
</protein>
<accession>A0A0E9PBE8</accession>
<reference evidence="1" key="2">
    <citation type="journal article" date="2015" name="Fish Shellfish Immunol.">
        <title>Early steps in the European eel (Anguilla anguilla)-Vibrio vulnificus interaction in the gills: Role of the RtxA13 toxin.</title>
        <authorList>
            <person name="Callol A."/>
            <person name="Pajuelo D."/>
            <person name="Ebbesson L."/>
            <person name="Teles M."/>
            <person name="MacKenzie S."/>
            <person name="Amaro C."/>
        </authorList>
    </citation>
    <scope>NUCLEOTIDE SEQUENCE</scope>
</reference>
<dbReference type="EMBL" id="GBXM01106975">
    <property type="protein sequence ID" value="JAH01602.1"/>
    <property type="molecule type" value="Transcribed_RNA"/>
</dbReference>
<evidence type="ECO:0000313" key="1">
    <source>
        <dbReference type="EMBL" id="JAH01602.1"/>
    </source>
</evidence>
<name>A0A0E9PBE8_ANGAN</name>
<proteinExistence type="predicted"/>
<reference evidence="1" key="1">
    <citation type="submission" date="2014-11" db="EMBL/GenBank/DDBJ databases">
        <authorList>
            <person name="Amaro Gonzalez C."/>
        </authorList>
    </citation>
    <scope>NUCLEOTIDE SEQUENCE</scope>
</reference>
<dbReference type="AlphaFoldDB" id="A0A0E9PBE8"/>
<organism evidence="1">
    <name type="scientific">Anguilla anguilla</name>
    <name type="common">European freshwater eel</name>
    <name type="synonym">Muraena anguilla</name>
    <dbReference type="NCBI Taxonomy" id="7936"/>
    <lineage>
        <taxon>Eukaryota</taxon>
        <taxon>Metazoa</taxon>
        <taxon>Chordata</taxon>
        <taxon>Craniata</taxon>
        <taxon>Vertebrata</taxon>
        <taxon>Euteleostomi</taxon>
        <taxon>Actinopterygii</taxon>
        <taxon>Neopterygii</taxon>
        <taxon>Teleostei</taxon>
        <taxon>Anguilliformes</taxon>
        <taxon>Anguillidae</taxon>
        <taxon>Anguilla</taxon>
    </lineage>
</organism>